<dbReference type="SUPFAM" id="SSF53756">
    <property type="entry name" value="UDP-Glycosyltransferase/glycogen phosphorylase"/>
    <property type="match status" value="1"/>
</dbReference>
<dbReference type="OrthoDB" id="9808602at2"/>
<accession>A0A2T0SA24</accession>
<dbReference type="RefSeq" id="WP_106126815.1">
    <property type="nucleotide sequence ID" value="NZ_PVZG01000005.1"/>
</dbReference>
<organism evidence="3 4">
    <name type="scientific">Pseudosporangium ferrugineum</name>
    <dbReference type="NCBI Taxonomy" id="439699"/>
    <lineage>
        <taxon>Bacteria</taxon>
        <taxon>Bacillati</taxon>
        <taxon>Actinomycetota</taxon>
        <taxon>Actinomycetes</taxon>
        <taxon>Micromonosporales</taxon>
        <taxon>Micromonosporaceae</taxon>
        <taxon>Pseudosporangium</taxon>
    </lineage>
</organism>
<dbReference type="Gene3D" id="3.40.50.2000">
    <property type="entry name" value="Glycogen Phosphorylase B"/>
    <property type="match status" value="2"/>
</dbReference>
<dbReference type="PANTHER" id="PTHR45947">
    <property type="entry name" value="SULFOQUINOVOSYL TRANSFERASE SQD2"/>
    <property type="match status" value="1"/>
</dbReference>
<reference evidence="3 4" key="1">
    <citation type="submission" date="2018-03" db="EMBL/GenBank/DDBJ databases">
        <title>Genomic Encyclopedia of Archaeal and Bacterial Type Strains, Phase II (KMG-II): from individual species to whole genera.</title>
        <authorList>
            <person name="Goeker M."/>
        </authorList>
    </citation>
    <scope>NUCLEOTIDE SEQUENCE [LARGE SCALE GENOMIC DNA]</scope>
    <source>
        <strain evidence="3 4">DSM 45348</strain>
    </source>
</reference>
<evidence type="ECO:0000259" key="2">
    <source>
        <dbReference type="Pfam" id="PF00534"/>
    </source>
</evidence>
<keyword evidence="3" id="KW-0328">Glycosyltransferase</keyword>
<dbReference type="CDD" id="cd03801">
    <property type="entry name" value="GT4_PimA-like"/>
    <property type="match status" value="1"/>
</dbReference>
<dbReference type="PANTHER" id="PTHR45947:SF3">
    <property type="entry name" value="SULFOQUINOVOSYL TRANSFERASE SQD2"/>
    <property type="match status" value="1"/>
</dbReference>
<dbReference type="Proteomes" id="UP000239209">
    <property type="component" value="Unassembled WGS sequence"/>
</dbReference>
<dbReference type="AlphaFoldDB" id="A0A2T0SA24"/>
<protein>
    <submittedName>
        <fullName evidence="3">Phosphatidylinositol alpha-1,6-mannosyltransferase</fullName>
    </submittedName>
</protein>
<dbReference type="InterPro" id="IPR050194">
    <property type="entry name" value="Glycosyltransferase_grp1"/>
</dbReference>
<gene>
    <name evidence="3" type="ORF">CLV70_105333</name>
</gene>
<sequence length="384" mass="41234">MGRTLLVTNDFPPRPGGIQQFVHNLAVRQPAGAVVVYASTWRGAEKFDAEQPFEVVREKTGVLLPTPAVARRAGELARAYGCDSVWFGAAAPLGLLADGLRRRAGVERAVALTHGHEIGWAALPGARQLLRRIARGNDVVTYLTEFQRVRLDRALRGLTSLERLTPGVDVDAYHPAVDGSGVRAKHGLGDRPVVVCVSRLVARKGQDMLIRALPAIRRRVAGAALLIVGGGPYREKLQALARSEGVESDVIFTGSVPWEELPAHYAAGDVYAMPCRTRSAGLDVEGLGIVYLEASATGLPVLAGDSGGAPDAVREGETGYVVSGRDVPAIADRLAGLLADPEAARRMGAAGRAWVEREWRWETKAARLGELLRHEGEEGRVRHE</sequence>
<dbReference type="FunFam" id="3.40.50.2000:FF:000069">
    <property type="entry name" value="Alpha-(1-6)-phosphatidylinositol monomannoside mannosyltransferase"/>
    <property type="match status" value="1"/>
</dbReference>
<name>A0A2T0SA24_9ACTN</name>
<dbReference type="GO" id="GO:0016758">
    <property type="term" value="F:hexosyltransferase activity"/>
    <property type="evidence" value="ECO:0007669"/>
    <property type="project" value="TreeGrafter"/>
</dbReference>
<evidence type="ECO:0000313" key="4">
    <source>
        <dbReference type="Proteomes" id="UP000239209"/>
    </source>
</evidence>
<evidence type="ECO:0000256" key="1">
    <source>
        <dbReference type="ARBA" id="ARBA00022679"/>
    </source>
</evidence>
<evidence type="ECO:0000313" key="3">
    <source>
        <dbReference type="EMBL" id="PRY30163.1"/>
    </source>
</evidence>
<dbReference type="InterPro" id="IPR001296">
    <property type="entry name" value="Glyco_trans_1"/>
</dbReference>
<comment type="caution">
    <text evidence="3">The sequence shown here is derived from an EMBL/GenBank/DDBJ whole genome shotgun (WGS) entry which is preliminary data.</text>
</comment>
<proteinExistence type="predicted"/>
<dbReference type="EMBL" id="PVZG01000005">
    <property type="protein sequence ID" value="PRY30163.1"/>
    <property type="molecule type" value="Genomic_DNA"/>
</dbReference>
<feature type="domain" description="Glycosyl transferase family 1" evidence="2">
    <location>
        <begin position="183"/>
        <end position="354"/>
    </location>
</feature>
<keyword evidence="1 3" id="KW-0808">Transferase</keyword>
<keyword evidence="4" id="KW-1185">Reference proteome</keyword>
<dbReference type="Pfam" id="PF00534">
    <property type="entry name" value="Glycos_transf_1"/>
    <property type="match status" value="1"/>
</dbReference>